<dbReference type="GO" id="GO:0005737">
    <property type="term" value="C:cytoplasm"/>
    <property type="evidence" value="ECO:0007669"/>
    <property type="project" value="TreeGrafter"/>
</dbReference>
<dbReference type="GO" id="GO:0016301">
    <property type="term" value="F:kinase activity"/>
    <property type="evidence" value="ECO:0007669"/>
    <property type="project" value="UniProtKB-KW"/>
</dbReference>
<dbReference type="PROSITE" id="PS00584">
    <property type="entry name" value="PFKB_KINASES_2"/>
    <property type="match status" value="1"/>
</dbReference>
<proteinExistence type="predicted"/>
<keyword evidence="3" id="KW-0418">Kinase</keyword>
<dbReference type="Proteomes" id="UP001365542">
    <property type="component" value="Unassembled WGS sequence"/>
</dbReference>
<dbReference type="EMBL" id="JAVHJO010000002">
    <property type="protein sequence ID" value="KAK6542928.1"/>
    <property type="molecule type" value="Genomic_DNA"/>
</dbReference>
<comment type="caution">
    <text evidence="6">The sequence shown here is derived from an EMBL/GenBank/DDBJ whole genome shotgun (WGS) entry which is preliminary data.</text>
</comment>
<evidence type="ECO:0000256" key="3">
    <source>
        <dbReference type="ARBA" id="ARBA00022777"/>
    </source>
</evidence>
<evidence type="ECO:0000256" key="1">
    <source>
        <dbReference type="ARBA" id="ARBA00022679"/>
    </source>
</evidence>
<evidence type="ECO:0000256" key="2">
    <source>
        <dbReference type="ARBA" id="ARBA00022723"/>
    </source>
</evidence>
<dbReference type="Pfam" id="PF00294">
    <property type="entry name" value="PfkB"/>
    <property type="match status" value="1"/>
</dbReference>
<dbReference type="SUPFAM" id="SSF53613">
    <property type="entry name" value="Ribokinase-like"/>
    <property type="match status" value="1"/>
</dbReference>
<dbReference type="InterPro" id="IPR011611">
    <property type="entry name" value="PfkB_dom"/>
</dbReference>
<dbReference type="PANTHER" id="PTHR42909:SF1">
    <property type="entry name" value="CARBOHYDRATE KINASE PFKB DOMAIN-CONTAINING PROTEIN"/>
    <property type="match status" value="1"/>
</dbReference>
<evidence type="ECO:0000313" key="6">
    <source>
        <dbReference type="EMBL" id="KAK6542928.1"/>
    </source>
</evidence>
<dbReference type="GO" id="GO:0016798">
    <property type="term" value="F:hydrolase activity, acting on glycosyl bonds"/>
    <property type="evidence" value="ECO:0007669"/>
    <property type="project" value="TreeGrafter"/>
</dbReference>
<reference evidence="6 7" key="1">
    <citation type="submission" date="2019-10" db="EMBL/GenBank/DDBJ databases">
        <authorList>
            <person name="Palmer J.M."/>
        </authorList>
    </citation>
    <scope>NUCLEOTIDE SEQUENCE [LARGE SCALE GENOMIC DNA]</scope>
    <source>
        <strain evidence="6 7">TWF694</strain>
    </source>
</reference>
<gene>
    <name evidence="6" type="ORF">TWF694_006866</name>
</gene>
<keyword evidence="1" id="KW-0808">Transferase</keyword>
<organism evidence="6 7">
    <name type="scientific">Orbilia ellipsospora</name>
    <dbReference type="NCBI Taxonomy" id="2528407"/>
    <lineage>
        <taxon>Eukaryota</taxon>
        <taxon>Fungi</taxon>
        <taxon>Dikarya</taxon>
        <taxon>Ascomycota</taxon>
        <taxon>Pezizomycotina</taxon>
        <taxon>Orbiliomycetes</taxon>
        <taxon>Orbiliales</taxon>
        <taxon>Orbiliaceae</taxon>
        <taxon>Orbilia</taxon>
    </lineage>
</organism>
<dbReference type="GO" id="GO:0004730">
    <property type="term" value="F:pseudouridylate synthase activity"/>
    <property type="evidence" value="ECO:0007669"/>
    <property type="project" value="TreeGrafter"/>
</dbReference>
<dbReference type="AlphaFoldDB" id="A0AAV9XT68"/>
<feature type="region of interest" description="Disordered" evidence="4">
    <location>
        <begin position="51"/>
        <end position="75"/>
    </location>
</feature>
<protein>
    <recommendedName>
        <fullName evidence="5">Carbohydrate kinase PfkB domain-containing protein</fullName>
    </recommendedName>
</protein>
<dbReference type="InterPro" id="IPR029056">
    <property type="entry name" value="Ribokinase-like"/>
</dbReference>
<dbReference type="InterPro" id="IPR002173">
    <property type="entry name" value="Carboh/pur_kinase_PfkB_CS"/>
</dbReference>
<name>A0AAV9XT68_9PEZI</name>
<dbReference type="Gene3D" id="3.40.1190.20">
    <property type="match status" value="1"/>
</dbReference>
<evidence type="ECO:0000313" key="7">
    <source>
        <dbReference type="Proteomes" id="UP001365542"/>
    </source>
</evidence>
<feature type="domain" description="Carbohydrate kinase PfkB" evidence="5">
    <location>
        <begin position="63"/>
        <end position="251"/>
    </location>
</feature>
<keyword evidence="2" id="KW-0479">Metal-binding</keyword>
<evidence type="ECO:0000259" key="5">
    <source>
        <dbReference type="Pfam" id="PF00294"/>
    </source>
</evidence>
<accession>A0AAV9XT68</accession>
<dbReference type="PANTHER" id="PTHR42909">
    <property type="entry name" value="ZGC:136858"/>
    <property type="match status" value="1"/>
</dbReference>
<evidence type="ECO:0000256" key="4">
    <source>
        <dbReference type="SAM" id="MobiDB-lite"/>
    </source>
</evidence>
<dbReference type="GO" id="GO:0046872">
    <property type="term" value="F:metal ion binding"/>
    <property type="evidence" value="ECO:0007669"/>
    <property type="project" value="UniProtKB-KW"/>
</dbReference>
<keyword evidence="7" id="KW-1185">Reference proteome</keyword>
<sequence>MPGPRRQKSKFSPIFKPRKYSTAAAGDNQELNDTRGVLVIGGVGLDLVGTLPPRESSTGQPETQEHFNRVSNPGSISTNVGGVAKNIATTMSQLDKNSNVRLVSAIGKDLTGISVLQDLHNLGLDISEIKISNRSHTARYMATNSADVSGGLAVAVADMDIIKKMPKDVVTKAIEKHRPRLVCFDGNLSSSTIKALCEEAKSQGAMVVCEPTSQVKAGRIGTVLADFTCSEERKIDMISPNEMELKTMYESWAKPALALIATGPPISKGRRKKFTSLANRNKTELENFCKSVTSLAPTKTSFSSKMSRRKRGGKDHAHKNYIYTVEPYYPISRMVRKSIELLQVVDTILLKLGENGVLAVRNVNHPNLPIEADFEDRLARKQYFPAFEKYVGISEEEAESTPEENHPEVHASMFIPVRRFDATDMVVGVQLDWWPAPKLLRADEVVNSNGAGDSFLGGFVQAMLSAKESEEIQAERKLKPWEFYGNEYMKVLVEKGQQVALSVLRTNESHFVADESLGSLERGREDIDFWKTMVARFGEFEEIMEVDEEGDGKS</sequence>